<dbReference type="PROSITE" id="PS51257">
    <property type="entry name" value="PROKAR_LIPOPROTEIN"/>
    <property type="match status" value="1"/>
</dbReference>
<proteinExistence type="inferred from homology"/>
<evidence type="ECO:0000256" key="14">
    <source>
        <dbReference type="SAM" id="SignalP"/>
    </source>
</evidence>
<comment type="subunit">
    <text evidence="3">Monomer.</text>
</comment>
<evidence type="ECO:0000256" key="5">
    <source>
        <dbReference type="ARBA" id="ARBA00022448"/>
    </source>
</evidence>
<sequence>MTTMPRFAQPRARGVALVVAAAAAVLLGACATQPPRAPTAAPTAAPDAAPDARQTEQNRAYTGRFAVQYQDPLGNPRNVYGNFDWQEQGTNVSLELRSPLGQTLAIVKSAPGGASLELPNRQPQFAPDVGELMQRALGFALPLDGLRYWLLPTPSPTTPATTVRDPQDGARIKEIRQDGWTIDYVAYADAPAAGVKRINLARQKPPLDIKLVLDR</sequence>
<evidence type="ECO:0000256" key="11">
    <source>
        <dbReference type="ARBA" id="ARBA00023237"/>
    </source>
</evidence>
<evidence type="ECO:0000256" key="4">
    <source>
        <dbReference type="ARBA" id="ARBA00016202"/>
    </source>
</evidence>
<dbReference type="GO" id="GO:0015031">
    <property type="term" value="P:protein transport"/>
    <property type="evidence" value="ECO:0007669"/>
    <property type="project" value="UniProtKB-KW"/>
</dbReference>
<accession>A0A0H2WF45</accession>
<feature type="signal peptide" evidence="14">
    <location>
        <begin position="1"/>
        <end position="31"/>
    </location>
</feature>
<evidence type="ECO:0000256" key="7">
    <source>
        <dbReference type="ARBA" id="ARBA00022927"/>
    </source>
</evidence>
<dbReference type="Gene3D" id="2.50.20.10">
    <property type="entry name" value="Lipoprotein localisation LolA/LolB/LppX"/>
    <property type="match status" value="1"/>
</dbReference>
<keyword evidence="7" id="KW-0653">Protein transport</keyword>
<evidence type="ECO:0000313" key="15">
    <source>
        <dbReference type="EMBL" id="AAU48098.1"/>
    </source>
</evidence>
<dbReference type="eggNOG" id="COG3017">
    <property type="taxonomic scope" value="Bacteria"/>
</dbReference>
<keyword evidence="10" id="KW-0143">Chaperone</keyword>
<dbReference type="PATRIC" id="fig|243160.12.peg.3194"/>
<dbReference type="InterPro" id="IPR029046">
    <property type="entry name" value="LolA/LolB/LppX"/>
</dbReference>
<dbReference type="AlphaFoldDB" id="A0A0H2WF45"/>
<reference evidence="15 16" key="1">
    <citation type="journal article" date="2004" name="Proc. Natl. Acad. Sci. U.S.A.">
        <title>Structural flexibility in the Burkholderia mallei genome.</title>
        <authorList>
            <person name="Nierman W.C."/>
            <person name="DeShazer D."/>
            <person name="Kim H.S."/>
            <person name="Tettelin H."/>
            <person name="Nelson K.E."/>
            <person name="Feldblyum T."/>
            <person name="Ulrich R.L."/>
            <person name="Ronning C.M."/>
            <person name="Brinkac L.M."/>
            <person name="Daugherty S.C."/>
            <person name="Davidsen T.D."/>
            <person name="Deboy R.T."/>
            <person name="Dimitrov G."/>
            <person name="Dodson R.J."/>
            <person name="Durkin A.S."/>
            <person name="Gwinn M.L."/>
            <person name="Haft D.H."/>
            <person name="Khouri H."/>
            <person name="Kolonay J.F."/>
            <person name="Madupu R."/>
            <person name="Mohammoud Y."/>
            <person name="Nelson W.C."/>
            <person name="Radune D."/>
            <person name="Romero C.M."/>
            <person name="Sarria S."/>
            <person name="Selengut J."/>
            <person name="Shamblin C."/>
            <person name="Sullivan S.A."/>
            <person name="White O."/>
            <person name="Yu Y."/>
            <person name="Zafar N."/>
            <person name="Zhou L."/>
            <person name="Fraser C.M."/>
        </authorList>
    </citation>
    <scope>NUCLEOTIDE SEQUENCE [LARGE SCALE GENOMIC DNA]</scope>
    <source>
        <strain evidence="15 16">ATCC 23344</strain>
    </source>
</reference>
<keyword evidence="16" id="KW-1185">Reference proteome</keyword>
<dbReference type="Proteomes" id="UP000006693">
    <property type="component" value="Chromosome 1"/>
</dbReference>
<name>A0A0H2WF45_BURMA</name>
<evidence type="ECO:0000256" key="2">
    <source>
        <dbReference type="ARBA" id="ARBA00009696"/>
    </source>
</evidence>
<evidence type="ECO:0000256" key="3">
    <source>
        <dbReference type="ARBA" id="ARBA00011245"/>
    </source>
</evidence>
<comment type="similarity">
    <text evidence="2">Belongs to the LolB family.</text>
</comment>
<gene>
    <name evidence="15" type="ordered locus">BMA3117</name>
</gene>
<dbReference type="NCBIfam" id="TIGR00548">
    <property type="entry name" value="lolB"/>
    <property type="match status" value="1"/>
</dbReference>
<evidence type="ECO:0000256" key="9">
    <source>
        <dbReference type="ARBA" id="ARBA00023139"/>
    </source>
</evidence>
<keyword evidence="8" id="KW-0472">Membrane</keyword>
<comment type="subcellular location">
    <subcellularLocation>
        <location evidence="1">Cell outer membrane</location>
        <topology evidence="1">Lipid-anchor</topology>
    </subcellularLocation>
</comment>
<evidence type="ECO:0000313" key="16">
    <source>
        <dbReference type="Proteomes" id="UP000006693"/>
    </source>
</evidence>
<dbReference type="SUPFAM" id="SSF89392">
    <property type="entry name" value="Prokaryotic lipoproteins and lipoprotein localization factors"/>
    <property type="match status" value="1"/>
</dbReference>
<dbReference type="RefSeq" id="WP_004201373.1">
    <property type="nucleotide sequence ID" value="NC_006348.1"/>
</dbReference>
<keyword evidence="11" id="KW-0998">Cell outer membrane</keyword>
<evidence type="ECO:0000256" key="12">
    <source>
        <dbReference type="ARBA" id="ARBA00023288"/>
    </source>
</evidence>
<dbReference type="Pfam" id="PF03550">
    <property type="entry name" value="LolB"/>
    <property type="match status" value="1"/>
</dbReference>
<protein>
    <recommendedName>
        <fullName evidence="4">Outer-membrane lipoprotein LolB</fullName>
    </recommendedName>
</protein>
<feature type="region of interest" description="Disordered" evidence="13">
    <location>
        <begin position="34"/>
        <end position="56"/>
    </location>
</feature>
<dbReference type="InterPro" id="IPR004565">
    <property type="entry name" value="OM_lipoprot_LolB"/>
</dbReference>
<feature type="compositionally biased region" description="Low complexity" evidence="13">
    <location>
        <begin position="34"/>
        <end position="52"/>
    </location>
</feature>
<evidence type="ECO:0000256" key="13">
    <source>
        <dbReference type="SAM" id="MobiDB-lite"/>
    </source>
</evidence>
<dbReference type="GeneID" id="92980783"/>
<evidence type="ECO:0000256" key="1">
    <source>
        <dbReference type="ARBA" id="ARBA00004459"/>
    </source>
</evidence>
<feature type="chain" id="PRO_5002600140" description="Outer-membrane lipoprotein LolB" evidence="14">
    <location>
        <begin position="32"/>
        <end position="215"/>
    </location>
</feature>
<evidence type="ECO:0000256" key="8">
    <source>
        <dbReference type="ARBA" id="ARBA00023136"/>
    </source>
</evidence>
<keyword evidence="6 14" id="KW-0732">Signal</keyword>
<keyword evidence="5" id="KW-0813">Transport</keyword>
<organism evidence="15 16">
    <name type="scientific">Burkholderia mallei (strain ATCC 23344)</name>
    <dbReference type="NCBI Taxonomy" id="243160"/>
    <lineage>
        <taxon>Bacteria</taxon>
        <taxon>Pseudomonadati</taxon>
        <taxon>Pseudomonadota</taxon>
        <taxon>Betaproteobacteria</taxon>
        <taxon>Burkholderiales</taxon>
        <taxon>Burkholderiaceae</taxon>
        <taxon>Burkholderia</taxon>
        <taxon>pseudomallei group</taxon>
    </lineage>
</organism>
<dbReference type="HOGENOM" id="CLU_092816_3_0_4"/>
<keyword evidence="9" id="KW-0564">Palmitate</keyword>
<dbReference type="EMBL" id="CP000010">
    <property type="protein sequence ID" value="AAU48098.1"/>
    <property type="molecule type" value="Genomic_DNA"/>
</dbReference>
<dbReference type="GO" id="GO:0009279">
    <property type="term" value="C:cell outer membrane"/>
    <property type="evidence" value="ECO:0007669"/>
    <property type="project" value="UniProtKB-SubCell"/>
</dbReference>
<dbReference type="KEGG" id="bma:BMA3117"/>
<evidence type="ECO:0000256" key="6">
    <source>
        <dbReference type="ARBA" id="ARBA00022729"/>
    </source>
</evidence>
<evidence type="ECO:0000256" key="10">
    <source>
        <dbReference type="ARBA" id="ARBA00023186"/>
    </source>
</evidence>
<keyword evidence="12 15" id="KW-0449">Lipoprotein</keyword>
<dbReference type="CDD" id="cd16326">
    <property type="entry name" value="LolB"/>
    <property type="match status" value="1"/>
</dbReference>